<dbReference type="EMBL" id="JWIN03000032">
    <property type="protein sequence ID" value="KAB1255631.1"/>
    <property type="molecule type" value="Genomic_DNA"/>
</dbReference>
<reference evidence="2 3" key="1">
    <citation type="journal article" date="2019" name="Mol. Ecol. Resour.">
        <title>Improving Illumina assemblies with Hi-C and long reads: an example with the North African dromedary.</title>
        <authorList>
            <person name="Elbers J.P."/>
            <person name="Rogers M.F."/>
            <person name="Perelman P.L."/>
            <person name="Proskuryakova A.A."/>
            <person name="Serdyukova N.A."/>
            <person name="Johnson W.E."/>
            <person name="Horin P."/>
            <person name="Corander J."/>
            <person name="Murphy D."/>
            <person name="Burger P.A."/>
        </authorList>
    </citation>
    <scope>NUCLEOTIDE SEQUENCE [LARGE SCALE GENOMIC DNA]</scope>
    <source>
        <strain evidence="2">Drom800</strain>
        <tissue evidence="2">Blood</tissue>
    </source>
</reference>
<comment type="caution">
    <text evidence="2">The sequence shown here is derived from an EMBL/GenBank/DDBJ whole genome shotgun (WGS) entry which is preliminary data.</text>
</comment>
<proteinExistence type="predicted"/>
<dbReference type="Proteomes" id="UP000299084">
    <property type="component" value="Unassembled WGS sequence"/>
</dbReference>
<accession>A0A5N4C9P3</accession>
<dbReference type="AlphaFoldDB" id="A0A5N4C9P3"/>
<protein>
    <submittedName>
        <fullName evidence="2">Uncharacterized protein</fullName>
    </submittedName>
</protein>
<evidence type="ECO:0000313" key="3">
    <source>
        <dbReference type="Proteomes" id="UP000299084"/>
    </source>
</evidence>
<keyword evidence="3" id="KW-1185">Reference proteome</keyword>
<organism evidence="2 3">
    <name type="scientific">Camelus dromedarius</name>
    <name type="common">Dromedary</name>
    <name type="synonym">Arabian camel</name>
    <dbReference type="NCBI Taxonomy" id="9838"/>
    <lineage>
        <taxon>Eukaryota</taxon>
        <taxon>Metazoa</taxon>
        <taxon>Chordata</taxon>
        <taxon>Craniata</taxon>
        <taxon>Vertebrata</taxon>
        <taxon>Euteleostomi</taxon>
        <taxon>Mammalia</taxon>
        <taxon>Eutheria</taxon>
        <taxon>Laurasiatheria</taxon>
        <taxon>Artiodactyla</taxon>
        <taxon>Tylopoda</taxon>
        <taxon>Camelidae</taxon>
        <taxon>Camelus</taxon>
    </lineage>
</organism>
<gene>
    <name evidence="2" type="ORF">Cadr_000027928</name>
</gene>
<sequence>MEQEPAAPLWGFSSARKSDQAGQQGNIVQRPDKGRRGECFYQLLRHRPTVSHLPFCPSTELTHTGRSPTQLEFKKGRLEMTNTPTVPLPESPEKNTDWVSVPGRPSGLTSPQLSPSEDGVCTQQRTAIQVKASLTQSSMKGIQTSVSKTCARVWNGGHAVDQWFSLHCAPGAPGALPSRTWNLHPSLLWLPRSAQTKADSSGRDGMTRANQHRLKLDAARGGLLHCSSHALESSKGMVCVSETERDSAFLTSSQLRWWLLQGSKACLTVRCGPQDQDGNDGDGRGVKEAATELLGSLLGTETLRPHPGLLNENLHFNKTLSLGGTSGTGISKFFPLLGQTLAEEPLQLETHPAVS</sequence>
<evidence type="ECO:0000313" key="2">
    <source>
        <dbReference type="EMBL" id="KAB1255631.1"/>
    </source>
</evidence>
<feature type="region of interest" description="Disordered" evidence="1">
    <location>
        <begin position="1"/>
        <end position="33"/>
    </location>
</feature>
<name>A0A5N4C9P3_CAMDR</name>
<evidence type="ECO:0000256" key="1">
    <source>
        <dbReference type="SAM" id="MobiDB-lite"/>
    </source>
</evidence>